<keyword evidence="1" id="KW-0732">Signal</keyword>
<proteinExistence type="predicted"/>
<comment type="caution">
    <text evidence="2">The sequence shown here is derived from an EMBL/GenBank/DDBJ whole genome shotgun (WGS) entry which is preliminary data.</text>
</comment>
<name>A0A6L5YZ39_9RHOB</name>
<accession>A0A6L5YZ39</accession>
<dbReference type="AlphaFoldDB" id="A0A6L5YZ39"/>
<feature type="signal peptide" evidence="1">
    <location>
        <begin position="1"/>
        <end position="19"/>
    </location>
</feature>
<organism evidence="2 3">
    <name type="scientific">Halovulum marinum</name>
    <dbReference type="NCBI Taxonomy" id="2662447"/>
    <lineage>
        <taxon>Bacteria</taxon>
        <taxon>Pseudomonadati</taxon>
        <taxon>Pseudomonadota</taxon>
        <taxon>Alphaproteobacteria</taxon>
        <taxon>Rhodobacterales</taxon>
        <taxon>Paracoccaceae</taxon>
        <taxon>Halovulum</taxon>
    </lineage>
</organism>
<dbReference type="Proteomes" id="UP000474957">
    <property type="component" value="Unassembled WGS sequence"/>
</dbReference>
<protein>
    <submittedName>
        <fullName evidence="2">Uncharacterized protein</fullName>
    </submittedName>
</protein>
<keyword evidence="3" id="KW-1185">Reference proteome</keyword>
<evidence type="ECO:0000256" key="1">
    <source>
        <dbReference type="SAM" id="SignalP"/>
    </source>
</evidence>
<sequence>MIHRLLGALLCAATAPAAAQTAAPQACGERAAVIERLRSGYGEERTGAGLSSSRGIVEVYASQRTGSWTILLTLPDGRSCLVAAGESWQSGPPPGTVAGEPV</sequence>
<evidence type="ECO:0000313" key="2">
    <source>
        <dbReference type="EMBL" id="MSU89581.1"/>
    </source>
</evidence>
<gene>
    <name evidence="2" type="ORF">GE300_08120</name>
</gene>
<dbReference type="RefSeq" id="WP_154446054.1">
    <property type="nucleotide sequence ID" value="NZ_WIND01000004.1"/>
</dbReference>
<feature type="chain" id="PRO_5026739085" evidence="1">
    <location>
        <begin position="20"/>
        <end position="102"/>
    </location>
</feature>
<evidence type="ECO:0000313" key="3">
    <source>
        <dbReference type="Proteomes" id="UP000474957"/>
    </source>
</evidence>
<dbReference type="EMBL" id="WIND01000004">
    <property type="protein sequence ID" value="MSU89581.1"/>
    <property type="molecule type" value="Genomic_DNA"/>
</dbReference>
<reference evidence="2 3" key="1">
    <citation type="submission" date="2019-10" db="EMBL/GenBank/DDBJ databases">
        <title>Cognatihalovulum marinum gen. nov. sp. nov., a new member of the family Rhodobacteraceae isolated from deep seawater of the Northwest Indian Ocean.</title>
        <authorList>
            <person name="Ruan C."/>
            <person name="Wang J."/>
            <person name="Zheng X."/>
            <person name="Song L."/>
            <person name="Zhu Y."/>
            <person name="Huang Y."/>
            <person name="Lu Z."/>
            <person name="Du W."/>
            <person name="Huang L."/>
            <person name="Dai X."/>
        </authorList>
    </citation>
    <scope>NUCLEOTIDE SEQUENCE [LARGE SCALE GENOMIC DNA]</scope>
    <source>
        <strain evidence="2 3">2CG4</strain>
    </source>
</reference>